<dbReference type="PROSITE" id="PS51352">
    <property type="entry name" value="THIOREDOXIN_2"/>
    <property type="match status" value="1"/>
</dbReference>
<name>A0A1J5QAQ4_9ZZZZ</name>
<keyword evidence="5" id="KW-1133">Transmembrane helix</keyword>
<dbReference type="CDD" id="cd02966">
    <property type="entry name" value="TlpA_like_family"/>
    <property type="match status" value="1"/>
</dbReference>
<dbReference type="PANTHER" id="PTHR42852:SF6">
    <property type="entry name" value="THIOL:DISULFIDE INTERCHANGE PROTEIN DSBE"/>
    <property type="match status" value="1"/>
</dbReference>
<keyword evidence="5" id="KW-0812">Transmembrane</keyword>
<keyword evidence="5" id="KW-0472">Membrane</keyword>
<dbReference type="InterPro" id="IPR036249">
    <property type="entry name" value="Thioredoxin-like_sf"/>
</dbReference>
<accession>A0A1J5QAQ4</accession>
<keyword evidence="2" id="KW-0201">Cytochrome c-type biogenesis</keyword>
<evidence type="ECO:0000256" key="1">
    <source>
        <dbReference type="ARBA" id="ARBA00004196"/>
    </source>
</evidence>
<dbReference type="GO" id="GO:0030313">
    <property type="term" value="C:cell envelope"/>
    <property type="evidence" value="ECO:0007669"/>
    <property type="project" value="UniProtKB-SubCell"/>
</dbReference>
<evidence type="ECO:0000256" key="3">
    <source>
        <dbReference type="ARBA" id="ARBA00023157"/>
    </source>
</evidence>
<dbReference type="InterPro" id="IPR000866">
    <property type="entry name" value="AhpC/TSA"/>
</dbReference>
<protein>
    <submittedName>
        <fullName evidence="7">Thiol-disulfide oxidoreductase ResA</fullName>
    </submittedName>
</protein>
<feature type="domain" description="Thioredoxin" evidence="6">
    <location>
        <begin position="39"/>
        <end position="177"/>
    </location>
</feature>
<comment type="caution">
    <text evidence="7">The sequence shown here is derived from an EMBL/GenBank/DDBJ whole genome shotgun (WGS) entry which is preliminary data.</text>
</comment>
<feature type="transmembrane region" description="Helical" evidence="5">
    <location>
        <begin position="14"/>
        <end position="32"/>
    </location>
</feature>
<dbReference type="GO" id="GO:0016491">
    <property type="term" value="F:oxidoreductase activity"/>
    <property type="evidence" value="ECO:0007669"/>
    <property type="project" value="InterPro"/>
</dbReference>
<dbReference type="InterPro" id="IPR017937">
    <property type="entry name" value="Thioredoxin_CS"/>
</dbReference>
<keyword evidence="4" id="KW-0676">Redox-active center</keyword>
<evidence type="ECO:0000256" key="2">
    <source>
        <dbReference type="ARBA" id="ARBA00022748"/>
    </source>
</evidence>
<dbReference type="GO" id="GO:0016209">
    <property type="term" value="F:antioxidant activity"/>
    <property type="evidence" value="ECO:0007669"/>
    <property type="project" value="InterPro"/>
</dbReference>
<organism evidence="7">
    <name type="scientific">mine drainage metagenome</name>
    <dbReference type="NCBI Taxonomy" id="410659"/>
    <lineage>
        <taxon>unclassified sequences</taxon>
        <taxon>metagenomes</taxon>
        <taxon>ecological metagenomes</taxon>
    </lineage>
</organism>
<dbReference type="SUPFAM" id="SSF52833">
    <property type="entry name" value="Thioredoxin-like"/>
    <property type="match status" value="1"/>
</dbReference>
<dbReference type="GO" id="GO:0017004">
    <property type="term" value="P:cytochrome complex assembly"/>
    <property type="evidence" value="ECO:0007669"/>
    <property type="project" value="UniProtKB-KW"/>
</dbReference>
<sequence length="178" mass="20328">MLKQFASHRWVKKLTPSPFTLILLILIVYFWFRPPAWVSDEDRPAANVAVTMTDGRSIPLASLRGKVVVVNFWATWCPYCRHEMPDMQAFYRDWHAKGVEILALSIEDDPKLVARFMQQQAYTFPAGLADAATQQAFGGIKKVPMSFVIDKKGVIRHKISGQVYYGRLEDLVTPLLKE</sequence>
<dbReference type="InterPro" id="IPR050553">
    <property type="entry name" value="Thioredoxin_ResA/DsbE_sf"/>
</dbReference>
<evidence type="ECO:0000256" key="4">
    <source>
        <dbReference type="ARBA" id="ARBA00023284"/>
    </source>
</evidence>
<dbReference type="AlphaFoldDB" id="A0A1J5QAQ4"/>
<dbReference type="Pfam" id="PF00578">
    <property type="entry name" value="AhpC-TSA"/>
    <property type="match status" value="1"/>
</dbReference>
<dbReference type="InterPro" id="IPR013766">
    <property type="entry name" value="Thioredoxin_domain"/>
</dbReference>
<keyword evidence="3" id="KW-1015">Disulfide bond</keyword>
<proteinExistence type="predicted"/>
<evidence type="ECO:0000259" key="6">
    <source>
        <dbReference type="PROSITE" id="PS51352"/>
    </source>
</evidence>
<evidence type="ECO:0000313" key="7">
    <source>
        <dbReference type="EMBL" id="OIQ73053.1"/>
    </source>
</evidence>
<comment type="subcellular location">
    <subcellularLocation>
        <location evidence="1">Cell envelope</location>
    </subcellularLocation>
</comment>
<reference evidence="7" key="1">
    <citation type="submission" date="2016-10" db="EMBL/GenBank/DDBJ databases">
        <title>Sequence of Gallionella enrichment culture.</title>
        <authorList>
            <person name="Poehlein A."/>
            <person name="Muehling M."/>
            <person name="Daniel R."/>
        </authorList>
    </citation>
    <scope>NUCLEOTIDE SEQUENCE</scope>
</reference>
<dbReference type="PROSITE" id="PS00194">
    <property type="entry name" value="THIOREDOXIN_1"/>
    <property type="match status" value="1"/>
</dbReference>
<dbReference type="PANTHER" id="PTHR42852">
    <property type="entry name" value="THIOL:DISULFIDE INTERCHANGE PROTEIN DSBE"/>
    <property type="match status" value="1"/>
</dbReference>
<dbReference type="EMBL" id="MLJW01003021">
    <property type="protein sequence ID" value="OIQ73053.1"/>
    <property type="molecule type" value="Genomic_DNA"/>
</dbReference>
<dbReference type="Gene3D" id="3.40.30.10">
    <property type="entry name" value="Glutaredoxin"/>
    <property type="match status" value="1"/>
</dbReference>
<gene>
    <name evidence="7" type="primary">resA_53</name>
    <name evidence="7" type="ORF">GALL_453120</name>
</gene>
<evidence type="ECO:0000256" key="5">
    <source>
        <dbReference type="SAM" id="Phobius"/>
    </source>
</evidence>